<name>A0AB34JKJ0_PRYPA</name>
<feature type="domain" description="Tyrosine-protein phosphatase" evidence="6">
    <location>
        <begin position="109"/>
        <end position="255"/>
    </location>
</feature>
<dbReference type="PANTHER" id="PTHR10159">
    <property type="entry name" value="DUAL SPECIFICITY PROTEIN PHOSPHATASE"/>
    <property type="match status" value="1"/>
</dbReference>
<feature type="domain" description="Tyrosine specific protein phosphatases" evidence="7">
    <location>
        <begin position="176"/>
        <end position="234"/>
    </location>
</feature>
<dbReference type="InterPro" id="IPR029021">
    <property type="entry name" value="Prot-tyrosine_phosphatase-like"/>
</dbReference>
<dbReference type="GO" id="GO:0043409">
    <property type="term" value="P:negative regulation of MAPK cascade"/>
    <property type="evidence" value="ECO:0007669"/>
    <property type="project" value="TreeGrafter"/>
</dbReference>
<feature type="compositionally biased region" description="Gly residues" evidence="5">
    <location>
        <begin position="60"/>
        <end position="72"/>
    </location>
</feature>
<evidence type="ECO:0000256" key="2">
    <source>
        <dbReference type="ARBA" id="ARBA00013064"/>
    </source>
</evidence>
<dbReference type="PROSITE" id="PS00383">
    <property type="entry name" value="TYR_PHOSPHATASE_1"/>
    <property type="match status" value="1"/>
</dbReference>
<keyword evidence="3" id="KW-0378">Hydrolase</keyword>
<dbReference type="Pfam" id="PF00782">
    <property type="entry name" value="DSPc"/>
    <property type="match status" value="1"/>
</dbReference>
<dbReference type="AlphaFoldDB" id="A0AB34JKJ0"/>
<evidence type="ECO:0000259" key="6">
    <source>
        <dbReference type="PROSITE" id="PS50054"/>
    </source>
</evidence>
<sequence>MSEGAAGPDNVRLKLDLPACASSWRKTSSDPMVYDSPGRNSEAMDVSPRLCKNNSTGASPAGGEGRAGGGGLSIECGPRLGSPRIQSLNLELLSSPPGSARAVTLEESWKGEILPDFLFLGDRVTASDIDRLRTLRITHIINATEDISNFFEDESPRLAYLRCPIKDRSDAAAEMGEYFPRCASFLDECHRCGGRALVHCRAGVSRSATIVIGYLMHSKRWDLKTSVRHVDSCKFVQPNSGFIEFLLGLERSLFGTSSMAASDFGYTSSASMPSVCPPDRAPPRLRAGGFGNFKAAAAQHELKDDDA</sequence>
<protein>
    <recommendedName>
        <fullName evidence="2">protein-tyrosine-phosphatase</fullName>
        <ecNumber evidence="2">3.1.3.48</ecNumber>
    </recommendedName>
</protein>
<evidence type="ECO:0000256" key="1">
    <source>
        <dbReference type="ARBA" id="ARBA00008601"/>
    </source>
</evidence>
<feature type="region of interest" description="Disordered" evidence="5">
    <location>
        <begin position="50"/>
        <end position="75"/>
    </location>
</feature>
<dbReference type="InterPro" id="IPR000340">
    <property type="entry name" value="Dual-sp_phosphatase_cat-dom"/>
</dbReference>
<reference evidence="8 9" key="1">
    <citation type="journal article" date="2024" name="Science">
        <title>Giant polyketide synthase enzymes in the biosynthesis of giant marine polyether toxins.</title>
        <authorList>
            <person name="Fallon T.R."/>
            <person name="Shende V.V."/>
            <person name="Wierzbicki I.H."/>
            <person name="Pendleton A.L."/>
            <person name="Watervoot N.F."/>
            <person name="Auber R.P."/>
            <person name="Gonzalez D.J."/>
            <person name="Wisecaver J.H."/>
            <person name="Moore B.S."/>
        </authorList>
    </citation>
    <scope>NUCLEOTIDE SEQUENCE [LARGE SCALE GENOMIC DNA]</scope>
    <source>
        <strain evidence="8 9">12B1</strain>
    </source>
</reference>
<evidence type="ECO:0000313" key="9">
    <source>
        <dbReference type="Proteomes" id="UP001515480"/>
    </source>
</evidence>
<gene>
    <name evidence="8" type="ORF">AB1Y20_021836</name>
</gene>
<dbReference type="CDD" id="cd14498">
    <property type="entry name" value="DSP"/>
    <property type="match status" value="1"/>
</dbReference>
<accession>A0AB34JKJ0</accession>
<dbReference type="InterPro" id="IPR000387">
    <property type="entry name" value="Tyr_Pase_dom"/>
</dbReference>
<evidence type="ECO:0000259" key="7">
    <source>
        <dbReference type="PROSITE" id="PS50056"/>
    </source>
</evidence>
<dbReference type="EC" id="3.1.3.48" evidence="2"/>
<dbReference type="PANTHER" id="PTHR10159:SF519">
    <property type="entry name" value="DUAL SPECIFICITY PROTEIN PHOSPHATASE MPK3"/>
    <property type="match status" value="1"/>
</dbReference>
<dbReference type="PROSITE" id="PS50056">
    <property type="entry name" value="TYR_PHOSPHATASE_2"/>
    <property type="match status" value="1"/>
</dbReference>
<evidence type="ECO:0000256" key="5">
    <source>
        <dbReference type="SAM" id="MobiDB-lite"/>
    </source>
</evidence>
<proteinExistence type="inferred from homology"/>
<dbReference type="Proteomes" id="UP001515480">
    <property type="component" value="Unassembled WGS sequence"/>
</dbReference>
<dbReference type="Gene3D" id="3.90.190.10">
    <property type="entry name" value="Protein tyrosine phosphatase superfamily"/>
    <property type="match status" value="1"/>
</dbReference>
<dbReference type="SMART" id="SM00195">
    <property type="entry name" value="DSPc"/>
    <property type="match status" value="1"/>
</dbReference>
<organism evidence="8 9">
    <name type="scientific">Prymnesium parvum</name>
    <name type="common">Toxic golden alga</name>
    <dbReference type="NCBI Taxonomy" id="97485"/>
    <lineage>
        <taxon>Eukaryota</taxon>
        <taxon>Haptista</taxon>
        <taxon>Haptophyta</taxon>
        <taxon>Prymnesiophyceae</taxon>
        <taxon>Prymnesiales</taxon>
        <taxon>Prymnesiaceae</taxon>
        <taxon>Prymnesium</taxon>
    </lineage>
</organism>
<keyword evidence="9" id="KW-1185">Reference proteome</keyword>
<comment type="caution">
    <text evidence="8">The sequence shown here is derived from an EMBL/GenBank/DDBJ whole genome shotgun (WGS) entry which is preliminary data.</text>
</comment>
<dbReference type="InterPro" id="IPR020422">
    <property type="entry name" value="TYR_PHOSPHATASE_DUAL_dom"/>
</dbReference>
<dbReference type="EMBL" id="JBGBPQ010000007">
    <property type="protein sequence ID" value="KAL1522198.1"/>
    <property type="molecule type" value="Genomic_DNA"/>
</dbReference>
<dbReference type="PROSITE" id="PS50054">
    <property type="entry name" value="TYR_PHOSPHATASE_DUAL"/>
    <property type="match status" value="1"/>
</dbReference>
<dbReference type="InterPro" id="IPR016130">
    <property type="entry name" value="Tyr_Pase_AS"/>
</dbReference>
<dbReference type="GO" id="GO:0004725">
    <property type="term" value="F:protein tyrosine phosphatase activity"/>
    <property type="evidence" value="ECO:0007669"/>
    <property type="project" value="UniProtKB-EC"/>
</dbReference>
<dbReference type="GO" id="GO:0005737">
    <property type="term" value="C:cytoplasm"/>
    <property type="evidence" value="ECO:0007669"/>
    <property type="project" value="TreeGrafter"/>
</dbReference>
<comment type="similarity">
    <text evidence="1">Belongs to the protein-tyrosine phosphatase family. Non-receptor class dual specificity subfamily.</text>
</comment>
<evidence type="ECO:0000256" key="4">
    <source>
        <dbReference type="ARBA" id="ARBA00022912"/>
    </source>
</evidence>
<keyword evidence="4" id="KW-0904">Protein phosphatase</keyword>
<dbReference type="SUPFAM" id="SSF52799">
    <property type="entry name" value="(Phosphotyrosine protein) phosphatases II"/>
    <property type="match status" value="1"/>
</dbReference>
<evidence type="ECO:0000313" key="8">
    <source>
        <dbReference type="EMBL" id="KAL1522198.1"/>
    </source>
</evidence>
<evidence type="ECO:0000256" key="3">
    <source>
        <dbReference type="ARBA" id="ARBA00022801"/>
    </source>
</evidence>